<dbReference type="PANTHER" id="PTHR43877">
    <property type="entry name" value="AMINOALKYLPHOSPHONATE N-ACETYLTRANSFERASE-RELATED-RELATED"/>
    <property type="match status" value="1"/>
</dbReference>
<dbReference type="Pfam" id="PF00583">
    <property type="entry name" value="Acetyltransf_1"/>
    <property type="match status" value="1"/>
</dbReference>
<dbReference type="AlphaFoldDB" id="A0A420ALP9"/>
<dbReference type="GO" id="GO:0016747">
    <property type="term" value="F:acyltransferase activity, transferring groups other than amino-acyl groups"/>
    <property type="evidence" value="ECO:0007669"/>
    <property type="project" value="InterPro"/>
</dbReference>
<dbReference type="InterPro" id="IPR050832">
    <property type="entry name" value="Bact_Acetyltransf"/>
</dbReference>
<evidence type="ECO:0000313" key="4">
    <source>
        <dbReference type="EMBL" id="RKE45394.1"/>
    </source>
</evidence>
<organism evidence="4 5">
    <name type="scientific">Sphingobacterium detergens</name>
    <dbReference type="NCBI Taxonomy" id="1145106"/>
    <lineage>
        <taxon>Bacteria</taxon>
        <taxon>Pseudomonadati</taxon>
        <taxon>Bacteroidota</taxon>
        <taxon>Sphingobacteriia</taxon>
        <taxon>Sphingobacteriales</taxon>
        <taxon>Sphingobacteriaceae</taxon>
        <taxon>Sphingobacterium</taxon>
    </lineage>
</organism>
<protein>
    <submittedName>
        <fullName evidence="4">dTDP-4-amino-4,6-dideoxy-D-galactose acyltransferase</fullName>
    </submittedName>
</protein>
<keyword evidence="1 4" id="KW-0808">Transferase</keyword>
<dbReference type="CDD" id="cd04301">
    <property type="entry name" value="NAT_SF"/>
    <property type="match status" value="1"/>
</dbReference>
<comment type="caution">
    <text evidence="4">The sequence shown here is derived from an EMBL/GenBank/DDBJ whole genome shotgun (WGS) entry which is preliminary data.</text>
</comment>
<reference evidence="4 5" key="1">
    <citation type="submission" date="2018-09" db="EMBL/GenBank/DDBJ databases">
        <title>Genomic Encyclopedia of Type Strains, Phase III (KMG-III): the genomes of soil and plant-associated and newly described type strains.</title>
        <authorList>
            <person name="Whitman W."/>
        </authorList>
    </citation>
    <scope>NUCLEOTIDE SEQUENCE [LARGE SCALE GENOMIC DNA]</scope>
    <source>
        <strain evidence="4 5">CECT 7938</strain>
    </source>
</reference>
<keyword evidence="2 4" id="KW-0012">Acyltransferase</keyword>
<dbReference type="SUPFAM" id="SSF55729">
    <property type="entry name" value="Acyl-CoA N-acyltransferases (Nat)"/>
    <property type="match status" value="1"/>
</dbReference>
<dbReference type="InterPro" id="IPR016181">
    <property type="entry name" value="Acyl_CoA_acyltransferase"/>
</dbReference>
<accession>A0A420ALP9</accession>
<proteinExistence type="predicted"/>
<dbReference type="EMBL" id="RAPY01000005">
    <property type="protein sequence ID" value="RKE45394.1"/>
    <property type="molecule type" value="Genomic_DNA"/>
</dbReference>
<evidence type="ECO:0000259" key="3">
    <source>
        <dbReference type="PROSITE" id="PS51186"/>
    </source>
</evidence>
<keyword evidence="5" id="KW-1185">Reference proteome</keyword>
<dbReference type="Proteomes" id="UP000286246">
    <property type="component" value="Unassembled WGS sequence"/>
</dbReference>
<evidence type="ECO:0000256" key="2">
    <source>
        <dbReference type="ARBA" id="ARBA00023315"/>
    </source>
</evidence>
<dbReference type="Gene3D" id="3.40.630.30">
    <property type="match status" value="1"/>
</dbReference>
<name>A0A420ALP9_SPHD1</name>
<dbReference type="RefSeq" id="WP_167457332.1">
    <property type="nucleotide sequence ID" value="NZ_RAPY01000005.1"/>
</dbReference>
<dbReference type="PANTHER" id="PTHR43877:SF2">
    <property type="entry name" value="AMINOALKYLPHOSPHONATE N-ACETYLTRANSFERASE-RELATED"/>
    <property type="match status" value="1"/>
</dbReference>
<dbReference type="PROSITE" id="PS51186">
    <property type="entry name" value="GNAT"/>
    <property type="match status" value="1"/>
</dbReference>
<sequence>MQLASLKWDSDFFGYNIAKLEVDDPINFSFSSSPFFRLVYVFSKQPIHGFESKLVDKKACFFTDCISINNEIVNQDILIEPFDALSHSYDQLKSLTLESGIFSRFFVDKNFVNNEYSKLYTKWIENSVSKVSAVEVFVAVQDNELLGFITLTKKADDLADIGLLAVSPKARGRKVATSLIEHAKGYAINLGFTRIQVVTQLNNSPAVKLYESVGFELKELTYIYHIWNYDTI</sequence>
<feature type="domain" description="N-acetyltransferase" evidence="3">
    <location>
        <begin position="77"/>
        <end position="232"/>
    </location>
</feature>
<dbReference type="InterPro" id="IPR000182">
    <property type="entry name" value="GNAT_dom"/>
</dbReference>
<evidence type="ECO:0000313" key="5">
    <source>
        <dbReference type="Proteomes" id="UP000286246"/>
    </source>
</evidence>
<gene>
    <name evidence="4" type="ORF">DFQ12_4467</name>
</gene>
<evidence type="ECO:0000256" key="1">
    <source>
        <dbReference type="ARBA" id="ARBA00022679"/>
    </source>
</evidence>